<dbReference type="PANTHER" id="PTHR12714:SF9">
    <property type="entry name" value="PROTEIN-S-ISOPRENYLCYSTEINE O-METHYLTRANSFERASE"/>
    <property type="match status" value="1"/>
</dbReference>
<dbReference type="Pfam" id="PF04140">
    <property type="entry name" value="ICMT"/>
    <property type="match status" value="1"/>
</dbReference>
<evidence type="ECO:0000256" key="2">
    <source>
        <dbReference type="ARBA" id="ARBA00004141"/>
    </source>
</evidence>
<organism evidence="14">
    <name type="scientific">Daphnia pulex</name>
    <name type="common">Water flea</name>
    <dbReference type="NCBI Taxonomy" id="6669"/>
    <lineage>
        <taxon>Eukaryota</taxon>
        <taxon>Metazoa</taxon>
        <taxon>Ecdysozoa</taxon>
        <taxon>Arthropoda</taxon>
        <taxon>Crustacea</taxon>
        <taxon>Branchiopoda</taxon>
        <taxon>Diplostraca</taxon>
        <taxon>Cladocera</taxon>
        <taxon>Anomopoda</taxon>
        <taxon>Daphniidae</taxon>
        <taxon>Daphnia</taxon>
    </lineage>
</organism>
<evidence type="ECO:0000256" key="5">
    <source>
        <dbReference type="ARBA" id="ARBA00022603"/>
    </source>
</evidence>
<comment type="subcellular location">
    <subcellularLocation>
        <location evidence="13">Endoplasmic reticulum membrane</location>
        <topology evidence="13">Multi-pass membrane protein</topology>
    </subcellularLocation>
    <subcellularLocation>
        <location evidence="2">Membrane</location>
        <topology evidence="2">Multi-pass membrane protein</topology>
    </subcellularLocation>
</comment>
<comment type="function">
    <text evidence="11">Catalyzes the post-translational methylation of isoprenylated C-terminal cysteine residues.</text>
</comment>
<keyword evidence="13" id="KW-0256">Endoplasmic reticulum</keyword>
<dbReference type="AlphaFoldDB" id="A0A4Y7MQ82"/>
<dbReference type="OrthoDB" id="422086at2759"/>
<proteinExistence type="evidence at transcript level"/>
<keyword evidence="8 13" id="KW-0812">Transmembrane</keyword>
<reference evidence="14" key="1">
    <citation type="submission" date="2018-08" db="EMBL/GenBank/DDBJ databases">
        <authorList>
            <person name="Cornetti L."/>
        </authorList>
    </citation>
    <scope>NUCLEOTIDE SEQUENCE</scope>
    <source>
        <strain evidence="14">CH-H</strain>
    </source>
</reference>
<evidence type="ECO:0000256" key="13">
    <source>
        <dbReference type="RuleBase" id="RU362022"/>
    </source>
</evidence>
<comment type="similarity">
    <text evidence="3 13">Belongs to the class VI-like SAM-binding methyltransferase superfamily. Isoprenylcysteine carboxyl methyltransferase family.</text>
</comment>
<accession>A0A4Y7MQ82</accession>
<keyword evidence="7 13" id="KW-0949">S-adenosyl-L-methionine</keyword>
<protein>
    <recommendedName>
        <fullName evidence="12 13">Protein-S-isoprenylcysteine O-methyltransferase</fullName>
        <ecNumber evidence="4 13">2.1.1.100</ecNumber>
    </recommendedName>
</protein>
<dbReference type="Gene3D" id="1.20.120.1630">
    <property type="match status" value="1"/>
</dbReference>
<feature type="transmembrane region" description="Helical" evidence="13">
    <location>
        <begin position="7"/>
        <end position="30"/>
    </location>
</feature>
<dbReference type="InterPro" id="IPR007269">
    <property type="entry name" value="ICMT_MeTrfase"/>
</dbReference>
<evidence type="ECO:0000256" key="9">
    <source>
        <dbReference type="ARBA" id="ARBA00022989"/>
    </source>
</evidence>
<evidence type="ECO:0000313" key="14">
    <source>
        <dbReference type="EMBL" id="SVE83877.1"/>
    </source>
</evidence>
<feature type="transmembrane region" description="Helical" evidence="13">
    <location>
        <begin position="45"/>
        <end position="68"/>
    </location>
</feature>
<evidence type="ECO:0000256" key="4">
    <source>
        <dbReference type="ARBA" id="ARBA00012151"/>
    </source>
</evidence>
<keyword evidence="10 13" id="KW-0472">Membrane</keyword>
<sequence>MHTYGKIGCCSFVVAVILHLCTTVFIYLYLRPVEVAHQEEKHTIGLHYITVSSFVLLAVSCLISRLLFQEQHFQIVWRSLLLGIGQAFGITIALCCSANYTSLGWYIMIMSFFHFSEFVVTSVIRPQNLSLESFLLNHSKAYGIAALISWIEYWTEFWLFPGFKNAYWISMVGLLLCIGGEILRKTAMLTAFHNFDHLIRTRREEQHQLVTSGIYSLCRHPSYVGWFYWSIGTQIILCNPLCAVAYTFASWKFFHERVFEEEVTLLHFFGRDYVAYQSKVPTGLPFIHGYNM</sequence>
<evidence type="ECO:0000256" key="8">
    <source>
        <dbReference type="ARBA" id="ARBA00022692"/>
    </source>
</evidence>
<evidence type="ECO:0000256" key="7">
    <source>
        <dbReference type="ARBA" id="ARBA00022691"/>
    </source>
</evidence>
<dbReference type="GO" id="GO:0004671">
    <property type="term" value="F:protein C-terminal S-isoprenylcysteine carboxyl O-methyltransferase activity"/>
    <property type="evidence" value="ECO:0007669"/>
    <property type="project" value="UniProtKB-EC"/>
</dbReference>
<dbReference type="InterPro" id="IPR025770">
    <property type="entry name" value="PPMT_MeTrfase"/>
</dbReference>
<evidence type="ECO:0000256" key="10">
    <source>
        <dbReference type="ARBA" id="ARBA00023136"/>
    </source>
</evidence>
<evidence type="ECO:0000256" key="11">
    <source>
        <dbReference type="ARBA" id="ARBA00023572"/>
    </source>
</evidence>
<feature type="transmembrane region" description="Helical" evidence="13">
    <location>
        <begin position="166"/>
        <end position="183"/>
    </location>
</feature>
<comment type="catalytic activity">
    <reaction evidence="1 13">
        <text>[protein]-C-terminal S-[(2E,6E)-farnesyl]-L-cysteine + S-adenosyl-L-methionine = [protein]-C-terminal S-[(2E,6E)-farnesyl]-L-cysteine methyl ester + S-adenosyl-L-homocysteine</text>
        <dbReference type="Rhea" id="RHEA:21672"/>
        <dbReference type="Rhea" id="RHEA-COMP:12125"/>
        <dbReference type="Rhea" id="RHEA-COMP:12126"/>
        <dbReference type="ChEBI" id="CHEBI:57856"/>
        <dbReference type="ChEBI" id="CHEBI:59789"/>
        <dbReference type="ChEBI" id="CHEBI:90510"/>
        <dbReference type="ChEBI" id="CHEBI:90511"/>
        <dbReference type="EC" id="2.1.1.100"/>
    </reaction>
</comment>
<dbReference type="PROSITE" id="PS51564">
    <property type="entry name" value="SAM_ICMT"/>
    <property type="match status" value="1"/>
</dbReference>
<keyword evidence="6" id="KW-0808">Transferase</keyword>
<dbReference type="PANTHER" id="PTHR12714">
    <property type="entry name" value="PROTEIN-S ISOPRENYLCYSTEINE O-METHYLTRANSFERASE"/>
    <property type="match status" value="1"/>
</dbReference>
<dbReference type="EMBL" id="LR014258">
    <property type="protein sequence ID" value="SVE83877.1"/>
    <property type="molecule type" value="mRNA"/>
</dbReference>
<keyword evidence="9 13" id="KW-1133">Transmembrane helix</keyword>
<name>A0A4Y7MQ82_DAPPU</name>
<evidence type="ECO:0000256" key="12">
    <source>
        <dbReference type="ARBA" id="ARBA00023656"/>
    </source>
</evidence>
<gene>
    <name evidence="14" type="primary">EOG090X0CFU</name>
</gene>
<feature type="transmembrane region" description="Helical" evidence="13">
    <location>
        <begin position="80"/>
        <end position="100"/>
    </location>
</feature>
<dbReference type="GO" id="GO:0032259">
    <property type="term" value="P:methylation"/>
    <property type="evidence" value="ECO:0007669"/>
    <property type="project" value="UniProtKB-KW"/>
</dbReference>
<keyword evidence="5 13" id="KW-0489">Methyltransferase</keyword>
<evidence type="ECO:0000256" key="1">
    <source>
        <dbReference type="ARBA" id="ARBA00001450"/>
    </source>
</evidence>
<evidence type="ECO:0000256" key="3">
    <source>
        <dbReference type="ARBA" id="ARBA00009140"/>
    </source>
</evidence>
<dbReference type="GO" id="GO:0005789">
    <property type="term" value="C:endoplasmic reticulum membrane"/>
    <property type="evidence" value="ECO:0007669"/>
    <property type="project" value="UniProtKB-SubCell"/>
</dbReference>
<evidence type="ECO:0000256" key="6">
    <source>
        <dbReference type="ARBA" id="ARBA00022679"/>
    </source>
</evidence>
<dbReference type="EC" id="2.1.1.100" evidence="4 13"/>